<dbReference type="EMBL" id="JAAEDI010000015">
    <property type="protein sequence ID" value="MBR0650954.1"/>
    <property type="molecule type" value="Genomic_DNA"/>
</dbReference>
<proteinExistence type="predicted"/>
<feature type="chain" id="PRO_5046897927" evidence="1">
    <location>
        <begin position="25"/>
        <end position="260"/>
    </location>
</feature>
<reference evidence="3" key="1">
    <citation type="journal article" date="2021" name="Syst. Appl. Microbiol.">
        <title>Roseomonas hellenica sp. nov., isolated from roots of wild-growing Alkanna tinctoria.</title>
        <authorList>
            <person name="Rat A."/>
            <person name="Naranjo H.D."/>
            <person name="Lebbe L."/>
            <person name="Cnockaert M."/>
            <person name="Krigas N."/>
            <person name="Grigoriadou K."/>
            <person name="Maloupa E."/>
            <person name="Willems A."/>
        </authorList>
    </citation>
    <scope>NUCLEOTIDE SEQUENCE [LARGE SCALE GENOMIC DNA]</scope>
    <source>
        <strain evidence="3">LMG 31159</strain>
    </source>
</reference>
<organism evidence="2 3">
    <name type="scientific">Neoroseomonas terrae</name>
    <dbReference type="NCBI Taxonomy" id="424799"/>
    <lineage>
        <taxon>Bacteria</taxon>
        <taxon>Pseudomonadati</taxon>
        <taxon>Pseudomonadota</taxon>
        <taxon>Alphaproteobacteria</taxon>
        <taxon>Acetobacterales</taxon>
        <taxon>Acetobacteraceae</taxon>
        <taxon>Neoroseomonas</taxon>
    </lineage>
</organism>
<comment type="caution">
    <text evidence="2">The sequence shown here is derived from an EMBL/GenBank/DDBJ whole genome shotgun (WGS) entry which is preliminary data.</text>
</comment>
<dbReference type="Proteomes" id="UP000698752">
    <property type="component" value="Unassembled WGS sequence"/>
</dbReference>
<feature type="signal peptide" evidence="1">
    <location>
        <begin position="1"/>
        <end position="24"/>
    </location>
</feature>
<evidence type="ECO:0000256" key="1">
    <source>
        <dbReference type="SAM" id="SignalP"/>
    </source>
</evidence>
<protein>
    <submittedName>
        <fullName evidence="2">DUF3108 domain-containing protein</fullName>
    </submittedName>
</protein>
<dbReference type="InterPro" id="IPR021457">
    <property type="entry name" value="DUF3108"/>
</dbReference>
<evidence type="ECO:0000313" key="3">
    <source>
        <dbReference type="Proteomes" id="UP000698752"/>
    </source>
</evidence>
<evidence type="ECO:0000313" key="2">
    <source>
        <dbReference type="EMBL" id="MBR0650954.1"/>
    </source>
</evidence>
<name>A0ABS5EIU5_9PROT</name>
<dbReference type="RefSeq" id="WP_211869626.1">
    <property type="nucleotide sequence ID" value="NZ_JAAEDI010000015.1"/>
</dbReference>
<dbReference type="Pfam" id="PF11306">
    <property type="entry name" value="DUF3108"/>
    <property type="match status" value="1"/>
</dbReference>
<sequence length="260" mass="27928">MTPRLAAALLVAAALPGGARPATAAPFEAHYSVYQSGLPVMDVQLALHLTDASYRLSSISRARGIARLFLPSEQRAEVQGGLAGRDVRPQRYTAEGNWRSGTRRTVMDFLAGTPRLSVLEPPEGPDRIPVTPDQMRGTIDTLSALVRLSLAAAATGRCDLDGSVFDGRRRLEWSSRTLGVGPSPLDGVSAQALRCRLESRLVAGFRRGDDPVQAGRPREAEAWIAALGPGLPPMPLRVEFPSTFVGSLRLDLVRVNRSGE</sequence>
<gene>
    <name evidence="2" type="ORF">GXW78_14875</name>
</gene>
<keyword evidence="1" id="KW-0732">Signal</keyword>
<accession>A0ABS5EIU5</accession>
<keyword evidence="3" id="KW-1185">Reference proteome</keyword>